<dbReference type="CDD" id="cd03481">
    <property type="entry name" value="TopoIIA_Trans_ScTopoIIA"/>
    <property type="match status" value="1"/>
</dbReference>
<dbReference type="CDD" id="cd03365">
    <property type="entry name" value="TOPRIM_TopoIIA"/>
    <property type="match status" value="1"/>
</dbReference>
<evidence type="ECO:0000259" key="16">
    <source>
        <dbReference type="PROSITE" id="PS52040"/>
    </source>
</evidence>
<feature type="domain" description="Topo IIA-type catalytic" evidence="16">
    <location>
        <begin position="723"/>
        <end position="1182"/>
    </location>
</feature>
<dbReference type="InterPro" id="IPR013760">
    <property type="entry name" value="Topo_IIA-like_dom_sf"/>
</dbReference>
<evidence type="ECO:0000256" key="7">
    <source>
        <dbReference type="ARBA" id="ARBA00022840"/>
    </source>
</evidence>
<dbReference type="SUPFAM" id="SSF54211">
    <property type="entry name" value="Ribosomal protein S5 domain 2-like"/>
    <property type="match status" value="1"/>
</dbReference>
<evidence type="ECO:0000256" key="3">
    <source>
        <dbReference type="ARBA" id="ARBA00001946"/>
    </source>
</evidence>
<comment type="cofactor">
    <cofactor evidence="3">
        <name>Mg(2+)</name>
        <dbReference type="ChEBI" id="CHEBI:18420"/>
    </cofactor>
</comment>
<organism evidence="17 18">
    <name type="scientific">Anaeramoeba flamelloides</name>
    <dbReference type="NCBI Taxonomy" id="1746091"/>
    <lineage>
        <taxon>Eukaryota</taxon>
        <taxon>Metamonada</taxon>
        <taxon>Anaeramoebidae</taxon>
        <taxon>Anaeramoeba</taxon>
    </lineage>
</organism>
<keyword evidence="8" id="KW-0460">Magnesium</keyword>
<keyword evidence="11 12" id="KW-0413">Isomerase</keyword>
<dbReference type="InterPro" id="IPR018522">
    <property type="entry name" value="TopoIIA_CS"/>
</dbReference>
<dbReference type="SUPFAM" id="SSF55874">
    <property type="entry name" value="ATPase domain of HSP90 chaperone/DNA topoisomerase II/histidine kinase"/>
    <property type="match status" value="1"/>
</dbReference>
<dbReference type="PROSITE" id="PS50880">
    <property type="entry name" value="TOPRIM"/>
    <property type="match status" value="1"/>
</dbReference>
<dbReference type="InterPro" id="IPR036890">
    <property type="entry name" value="HATPase_C_sf"/>
</dbReference>
<dbReference type="InterPro" id="IPR006171">
    <property type="entry name" value="TOPRIM_dom"/>
</dbReference>
<dbReference type="Gene3D" id="3.30.1490.30">
    <property type="match status" value="1"/>
</dbReference>
<dbReference type="InterPro" id="IPR001241">
    <property type="entry name" value="Topo_IIA"/>
</dbReference>
<dbReference type="SUPFAM" id="SSF56719">
    <property type="entry name" value="Type II DNA topoisomerase"/>
    <property type="match status" value="1"/>
</dbReference>
<evidence type="ECO:0000313" key="18">
    <source>
        <dbReference type="Proteomes" id="UP001150062"/>
    </source>
</evidence>
<keyword evidence="5" id="KW-0479">Metal-binding</keyword>
<dbReference type="PROSITE" id="PS52040">
    <property type="entry name" value="TOPO_IIA"/>
    <property type="match status" value="1"/>
</dbReference>
<comment type="similarity">
    <text evidence="4 13">Belongs to the type II topoisomerase family.</text>
</comment>
<evidence type="ECO:0000256" key="8">
    <source>
        <dbReference type="ARBA" id="ARBA00022842"/>
    </source>
</evidence>
<dbReference type="PRINTS" id="PR00418">
    <property type="entry name" value="TPI2FAMILY"/>
</dbReference>
<keyword evidence="18" id="KW-1185">Reference proteome</keyword>
<dbReference type="PANTHER" id="PTHR10169">
    <property type="entry name" value="DNA TOPOISOMERASE/GYRASE"/>
    <property type="match status" value="1"/>
</dbReference>
<dbReference type="Pfam" id="PF00204">
    <property type="entry name" value="DNA_gyraseB"/>
    <property type="match status" value="1"/>
</dbReference>
<comment type="cofactor">
    <cofactor evidence="2">
        <name>Ca(2+)</name>
        <dbReference type="ChEBI" id="CHEBI:29108"/>
    </cofactor>
</comment>
<dbReference type="InterPro" id="IPR013758">
    <property type="entry name" value="Topo_IIA_A/C_ab"/>
</dbReference>
<protein>
    <recommendedName>
        <fullName evidence="13">DNA topoisomerase 2</fullName>
        <ecNumber evidence="13">5.6.2.2</ecNumber>
    </recommendedName>
</protein>
<evidence type="ECO:0000256" key="10">
    <source>
        <dbReference type="ARBA" id="ARBA00023125"/>
    </source>
</evidence>
<dbReference type="EMBL" id="JAOAOG010000319">
    <property type="protein sequence ID" value="KAJ6229657.1"/>
    <property type="molecule type" value="Genomic_DNA"/>
</dbReference>
<dbReference type="Pfam" id="PF00521">
    <property type="entry name" value="DNA_topoisoIV"/>
    <property type="match status" value="1"/>
</dbReference>
<dbReference type="Gene3D" id="3.40.50.670">
    <property type="match status" value="1"/>
</dbReference>
<dbReference type="InterPro" id="IPR034157">
    <property type="entry name" value="TOPRIM_TopoII"/>
</dbReference>
<comment type="function">
    <text evidence="13">Control of topological states of DNA by transient breakage and subsequent rejoining of DNA strands. Topoisomerase II makes double-strand breaks.</text>
</comment>
<dbReference type="InterPro" id="IPR014721">
    <property type="entry name" value="Ribsml_uS5_D2-typ_fold_subgr"/>
</dbReference>
<feature type="region of interest" description="Disordered" evidence="14">
    <location>
        <begin position="1235"/>
        <end position="1272"/>
    </location>
</feature>
<accession>A0ABQ8XAN3</accession>
<dbReference type="SMART" id="SM00434">
    <property type="entry name" value="TOP4c"/>
    <property type="match status" value="1"/>
</dbReference>
<dbReference type="Gene3D" id="3.30.230.10">
    <property type="match status" value="1"/>
</dbReference>
<dbReference type="EC" id="5.6.2.2" evidence="13"/>
<dbReference type="Gene3D" id="3.30.1360.40">
    <property type="match status" value="1"/>
</dbReference>
<dbReference type="InterPro" id="IPR020568">
    <property type="entry name" value="Ribosomal_Su5_D2-typ_SF"/>
</dbReference>
<feature type="domain" description="Toprim" evidence="15">
    <location>
        <begin position="471"/>
        <end position="587"/>
    </location>
</feature>
<dbReference type="Gene3D" id="3.30.565.10">
    <property type="entry name" value="Histidine kinase-like ATPase, C-terminal domain"/>
    <property type="match status" value="1"/>
</dbReference>
<keyword evidence="6 13" id="KW-0547">Nucleotide-binding</keyword>
<keyword evidence="10 12" id="KW-0238">DNA-binding</keyword>
<dbReference type="Gene3D" id="1.10.268.10">
    <property type="entry name" value="Topoisomerase, domain 3"/>
    <property type="match status" value="1"/>
</dbReference>
<keyword evidence="7 13" id="KW-0067">ATP-binding</keyword>
<dbReference type="InterPro" id="IPR050634">
    <property type="entry name" value="DNA_Topoisomerase_II"/>
</dbReference>
<sequence>MEIEISDDDDLFQSLKKKKEKKKVTKKKTKLHQKTQQNFSKEQNKKTIEETYVRKDPIEHILIRPDTYIGTIEKTTEEMWVVDEDKGLNFREITYVPGLYKIFDEILVNAADNKQRDPNMTMIKVDIDQEKNKISIWNDGKGIPVEVSPKEKILIPELIFGHLLTGSNFDDSKKKTTGGRNGYGAKLCNIFSKEFIVETNDTLIGKKFYQKFTNNMKVKTKPKLTKGLKKDFTKITFEPDLTKFRMKELDKDIIALCTKRVYDIAGTTGGIKVKLNGKELKIHNFQQYCKLYIPQLISDINEKFAEIYERPDKNWEIMVVPSDGQFQQISFVNSICTSKGGSHIKYATKQITNYLYKILQTKEKNSKIQKTKIKNQFIIFVNCLIENPSFDTQTKENLKTPQKKFGSKFQFSQAFLKRIKNSTIFDNILIWRNFQKKKQLKKKSGSKKKKLLGILKLDDANLAGSRYGKECTLILTEGDSAKSLVVSGLGVIGRDYYGVFPIKGKLLNVREATHNQIMKNKEIESIIKILGLKHGQKYSKENIKSLRYGHLMIMTDQDLDGSHIKGLIINLIHHFWPSLLKLDGFLQEFVTPIVKVTKKGKKNQNISFYTLQEFTKWKQKVNNDGKGWKIKYYKGLGTSTSKEAKEYFNNLERHVINFKYENEKDDQSIELAFSKKKMKERKEWLKNVDQNLYIDHVKKQLVYSDFINKELIFFSNYDNVRSIGSMIDGLKPVQRKVLYCCFKKNLTKREIKVAQLVGYVSEQSAYHHGEQSLAGTIIGMAQDFVGSNNINLLLPNGQFGTRLQGGKDSASGRYIYTLLNSITRTIYHPDDDQLLNYLKDDGKFIEPEFYVPILPMILINGCEGIGTGYSTKIPNYNPIEIVANIKRKLYGQEFLPMDPWYNGFIGEIKKIKSIKNNSLKYDVLGKWEMINNNTLQITELTVTSKHFWIHKYKKFLESIRASNPNAKQKLINDYKEFHTEKKVHFEIEMDNEQVLNVEKIGIEKAFKLKTSLTLNNMMAFDHNGKLQYYKSANQILNNFFIIRLEYYHRRKEYLLKEMKNKIRKFENKTRFIKMIISQELIIANKKKNQIEEELLNLGFIPILTNKKKKRLNGKVKNSGDGKKSTKYENFVKSSGFNYLLKIKLSALNQKKYQQILNQLQKIREKRLALKDTPVEVLWDNDLNDFLTTLYTFNNYQNMINEEIMEKKGKKKITYSSRNDSFENFNRINNQKLEKNTIEKKTGNKSVKSSIINSTEGGDNGEGKVVKRKKKKEKKINLNKVEKNIKSFSRKRKLIEKTHLETTVKQPQINENFIKKKVKKNDNVQKKSKNNQTQKNKRGNKWKLLQMKMITNKKINQKKKNQKSLFDVFEFNDDPINPIFPSSKKF</sequence>
<dbReference type="InterPro" id="IPR002205">
    <property type="entry name" value="Topo_IIA_dom_A"/>
</dbReference>
<evidence type="ECO:0000313" key="17">
    <source>
        <dbReference type="EMBL" id="KAJ6229657.1"/>
    </source>
</evidence>
<evidence type="ECO:0000256" key="13">
    <source>
        <dbReference type="RuleBase" id="RU362094"/>
    </source>
</evidence>
<evidence type="ECO:0000259" key="15">
    <source>
        <dbReference type="PROSITE" id="PS50880"/>
    </source>
</evidence>
<evidence type="ECO:0000256" key="9">
    <source>
        <dbReference type="ARBA" id="ARBA00023029"/>
    </source>
</evidence>
<comment type="catalytic activity">
    <reaction evidence="1 12 13">
        <text>ATP-dependent breakage, passage and rejoining of double-stranded DNA.</text>
        <dbReference type="EC" id="5.6.2.2"/>
    </reaction>
</comment>
<dbReference type="CDD" id="cd16930">
    <property type="entry name" value="HATPase_TopII-like"/>
    <property type="match status" value="1"/>
</dbReference>
<feature type="compositionally biased region" description="Polar residues" evidence="14">
    <location>
        <begin position="1243"/>
        <end position="1256"/>
    </location>
</feature>
<dbReference type="PROSITE" id="PS00177">
    <property type="entry name" value="TOPOISOMERASE_II"/>
    <property type="match status" value="1"/>
</dbReference>
<dbReference type="PRINTS" id="PR01158">
    <property type="entry name" value="TOPISMRASEII"/>
</dbReference>
<dbReference type="Gene3D" id="3.90.199.10">
    <property type="entry name" value="Topoisomerase II, domain 5"/>
    <property type="match status" value="1"/>
</dbReference>
<feature type="region of interest" description="Disordered" evidence="14">
    <location>
        <begin position="23"/>
        <end position="43"/>
    </location>
</feature>
<feature type="region of interest" description="Disordered" evidence="14">
    <location>
        <begin position="1318"/>
        <end position="1339"/>
    </location>
</feature>
<evidence type="ECO:0000256" key="4">
    <source>
        <dbReference type="ARBA" id="ARBA00011080"/>
    </source>
</evidence>
<dbReference type="InterPro" id="IPR031660">
    <property type="entry name" value="TOPRIM_C"/>
</dbReference>
<comment type="caution">
    <text evidence="17">The sequence shown here is derived from an EMBL/GenBank/DDBJ whole genome shotgun (WGS) entry which is preliminary data.</text>
</comment>
<feature type="compositionally biased region" description="Basic residues" evidence="14">
    <location>
        <begin position="23"/>
        <end position="33"/>
    </location>
</feature>
<gene>
    <name evidence="17" type="ORF">M0813_07615</name>
</gene>
<dbReference type="Pfam" id="PF16898">
    <property type="entry name" value="TOPRIM_C"/>
    <property type="match status" value="1"/>
</dbReference>
<evidence type="ECO:0000256" key="11">
    <source>
        <dbReference type="ARBA" id="ARBA00023235"/>
    </source>
</evidence>
<dbReference type="Proteomes" id="UP001150062">
    <property type="component" value="Unassembled WGS sequence"/>
</dbReference>
<evidence type="ECO:0000256" key="6">
    <source>
        <dbReference type="ARBA" id="ARBA00022741"/>
    </source>
</evidence>
<dbReference type="InterPro" id="IPR003594">
    <property type="entry name" value="HATPase_dom"/>
</dbReference>
<evidence type="ECO:0000256" key="14">
    <source>
        <dbReference type="SAM" id="MobiDB-lite"/>
    </source>
</evidence>
<comment type="subunit">
    <text evidence="13">Homodimer.</text>
</comment>
<dbReference type="Pfam" id="PF01751">
    <property type="entry name" value="Toprim"/>
    <property type="match status" value="1"/>
</dbReference>
<dbReference type="InterPro" id="IPR013757">
    <property type="entry name" value="Topo_IIA_A_a_sf"/>
</dbReference>
<reference evidence="17" key="1">
    <citation type="submission" date="2022-08" db="EMBL/GenBank/DDBJ databases">
        <title>Novel sulfate-reducing endosymbionts in the free-living metamonad Anaeramoeba.</title>
        <authorList>
            <person name="Jerlstrom-Hultqvist J."/>
            <person name="Cepicka I."/>
            <person name="Gallot-Lavallee L."/>
            <person name="Salas-Leiva D."/>
            <person name="Curtis B.A."/>
            <person name="Zahonova K."/>
            <person name="Pipaliya S."/>
            <person name="Dacks J."/>
            <person name="Roger A.J."/>
        </authorList>
    </citation>
    <scope>NUCLEOTIDE SEQUENCE</scope>
    <source>
        <strain evidence="17">Schooner1</strain>
    </source>
</reference>
<dbReference type="InterPro" id="IPR001154">
    <property type="entry name" value="TopoII_euk"/>
</dbReference>
<dbReference type="InterPro" id="IPR013759">
    <property type="entry name" value="Topo_IIA_B_C"/>
</dbReference>
<evidence type="ECO:0000256" key="2">
    <source>
        <dbReference type="ARBA" id="ARBA00001913"/>
    </source>
</evidence>
<evidence type="ECO:0000256" key="5">
    <source>
        <dbReference type="ARBA" id="ARBA00022723"/>
    </source>
</evidence>
<proteinExistence type="inferred from homology"/>
<dbReference type="InterPro" id="IPR013506">
    <property type="entry name" value="Topo_IIA_bsu_dom2"/>
</dbReference>
<evidence type="ECO:0000256" key="12">
    <source>
        <dbReference type="PROSITE-ProRule" id="PRU01384"/>
    </source>
</evidence>
<name>A0ABQ8XAN3_9EUKA</name>
<keyword evidence="9 12" id="KW-0799">Topoisomerase</keyword>
<feature type="active site" description="O-(5'-phospho-DNA)-tyrosine intermediate" evidence="12">
    <location>
        <position position="814"/>
    </location>
</feature>
<evidence type="ECO:0000256" key="1">
    <source>
        <dbReference type="ARBA" id="ARBA00000185"/>
    </source>
</evidence>
<dbReference type="Pfam" id="PF02518">
    <property type="entry name" value="HATPase_c"/>
    <property type="match status" value="1"/>
</dbReference>
<dbReference type="SMART" id="SM00433">
    <property type="entry name" value="TOP2c"/>
    <property type="match status" value="1"/>
</dbReference>
<dbReference type="PANTHER" id="PTHR10169:SF38">
    <property type="entry name" value="DNA TOPOISOMERASE 2"/>
    <property type="match status" value="1"/>
</dbReference>